<evidence type="ECO:0000256" key="1">
    <source>
        <dbReference type="ARBA" id="ARBA00022516"/>
    </source>
</evidence>
<evidence type="ECO:0000259" key="9">
    <source>
        <dbReference type="Pfam" id="PF04613"/>
    </source>
</evidence>
<evidence type="ECO:0000256" key="8">
    <source>
        <dbReference type="SAM" id="MobiDB-lite"/>
    </source>
</evidence>
<comment type="pathway">
    <text evidence="7">Bacterial outer membrane biogenesis; LPS lipid A biosynthesis.</text>
</comment>
<feature type="active site" description="Proton acceptor" evidence="7">
    <location>
        <position position="263"/>
    </location>
</feature>
<dbReference type="SUPFAM" id="SSF51161">
    <property type="entry name" value="Trimeric LpxA-like enzymes"/>
    <property type="match status" value="1"/>
</dbReference>
<dbReference type="InterPro" id="IPR018357">
    <property type="entry name" value="Hexapep_transf_CS"/>
</dbReference>
<evidence type="ECO:0000256" key="6">
    <source>
        <dbReference type="ARBA" id="ARBA00023315"/>
    </source>
</evidence>
<keyword evidence="2 7" id="KW-0441">Lipid A biosynthesis</keyword>
<dbReference type="GO" id="GO:0103118">
    <property type="term" value="F:UDP-3-O-[(3R)-3-hydroxyacyl]-glucosamine N-acyltransferase activity"/>
    <property type="evidence" value="ECO:0007669"/>
    <property type="project" value="UniProtKB-EC"/>
</dbReference>
<sequence>MATGSEGLPLPEIFVVSAAELAAVLQNALGGPHMVQIEGEGARRLRAIEPLDRAGPQAISFLANPRYRSLLAATRAGAVILAPAARDALPAGCTALLTADPYHAFARLTQWWAARTRPAPAPGVHPTAVVDPTARLGVGVSIGALAVIEAGAEIGANAVIGAQCHIGRQARIGARTRLAPQVVVGFDCVIGADGLLHSGVVIGADGFGLAPTKQGYVKIEQLGAVRIGDAVEIGANTCIDRGALGDTVIGDGVKLDNLIQIAHNVQLGEHTAMAGCSAIAGSTVVGARCTIGGGAGVLGHLRIADDVHVSAQSTVSRSLDTPGQYTGFFPLDDNRSWEKNAVTLRQLHRLRERVRALEARLGEPASDPSPTVSATPTAPPAAPDAS</sequence>
<dbReference type="GO" id="GO:0016410">
    <property type="term" value="F:N-acyltransferase activity"/>
    <property type="evidence" value="ECO:0007669"/>
    <property type="project" value="InterPro"/>
</dbReference>
<evidence type="ECO:0000256" key="3">
    <source>
        <dbReference type="ARBA" id="ARBA00022679"/>
    </source>
</evidence>
<keyword evidence="4 7" id="KW-0677">Repeat</keyword>
<feature type="compositionally biased region" description="Pro residues" evidence="8">
    <location>
        <begin position="377"/>
        <end position="386"/>
    </location>
</feature>
<evidence type="ECO:0000256" key="2">
    <source>
        <dbReference type="ARBA" id="ARBA00022556"/>
    </source>
</evidence>
<dbReference type="InterPro" id="IPR020573">
    <property type="entry name" value="UDP_GlcNAc_AcTrfase_non-rep"/>
</dbReference>
<comment type="similarity">
    <text evidence="7">Belongs to the transferase hexapeptide repeat family. LpxD subfamily.</text>
</comment>
<evidence type="ECO:0000313" key="10">
    <source>
        <dbReference type="EMBL" id="MBL0719656.1"/>
    </source>
</evidence>
<evidence type="ECO:0000313" key="11">
    <source>
        <dbReference type="Proteomes" id="UP000643207"/>
    </source>
</evidence>
<keyword evidence="11" id="KW-1185">Reference proteome</keyword>
<dbReference type="AlphaFoldDB" id="A0A9X1BQF6"/>
<protein>
    <recommendedName>
        <fullName evidence="7">UDP-3-O-acylglucosamine N-acyltransferase</fullName>
        <ecNumber evidence="7">2.3.1.191</ecNumber>
    </recommendedName>
</protein>
<dbReference type="CDD" id="cd03352">
    <property type="entry name" value="LbH_LpxD"/>
    <property type="match status" value="1"/>
</dbReference>
<dbReference type="PANTHER" id="PTHR43378:SF2">
    <property type="entry name" value="UDP-3-O-ACYLGLUCOSAMINE N-ACYLTRANSFERASE 1, MITOCHONDRIAL-RELATED"/>
    <property type="match status" value="1"/>
</dbReference>
<dbReference type="GO" id="GO:0016020">
    <property type="term" value="C:membrane"/>
    <property type="evidence" value="ECO:0007669"/>
    <property type="project" value="GOC"/>
</dbReference>
<proteinExistence type="inferred from homology"/>
<keyword evidence="5 7" id="KW-0443">Lipid metabolism</keyword>
<organism evidence="10 11">
    <name type="scientific">Aquariibacter lacus</name>
    <dbReference type="NCBI Taxonomy" id="2801332"/>
    <lineage>
        <taxon>Bacteria</taxon>
        <taxon>Pseudomonadati</taxon>
        <taxon>Pseudomonadota</taxon>
        <taxon>Betaproteobacteria</taxon>
        <taxon>Burkholderiales</taxon>
        <taxon>Sphaerotilaceae</taxon>
        <taxon>Aquariibacter</taxon>
    </lineage>
</organism>
<gene>
    <name evidence="7 10" type="primary">lpxD</name>
    <name evidence="10" type="ORF">JI742_07120</name>
</gene>
<feature type="compositionally biased region" description="Low complexity" evidence="8">
    <location>
        <begin position="364"/>
        <end position="376"/>
    </location>
</feature>
<feature type="domain" description="UDP-3-O-[3-hydroxymyristoyl] glucosamine N-acyltransferase non-repeat region" evidence="9">
    <location>
        <begin position="44"/>
        <end position="111"/>
    </location>
</feature>
<dbReference type="EC" id="2.3.1.191" evidence="7"/>
<dbReference type="Pfam" id="PF04613">
    <property type="entry name" value="LpxD"/>
    <property type="match status" value="1"/>
</dbReference>
<evidence type="ECO:0000256" key="5">
    <source>
        <dbReference type="ARBA" id="ARBA00023098"/>
    </source>
</evidence>
<comment type="subunit">
    <text evidence="7">Homotrimer.</text>
</comment>
<dbReference type="RefSeq" id="WP_201825062.1">
    <property type="nucleotide sequence ID" value="NZ_JAERRA010000001.1"/>
</dbReference>
<dbReference type="PROSITE" id="PS00101">
    <property type="entry name" value="HEXAPEP_TRANSFERASES"/>
    <property type="match status" value="1"/>
</dbReference>
<keyword evidence="1 7" id="KW-0444">Lipid biosynthesis</keyword>
<dbReference type="Proteomes" id="UP000643207">
    <property type="component" value="Unassembled WGS sequence"/>
</dbReference>
<dbReference type="Gene3D" id="3.40.1390.10">
    <property type="entry name" value="MurE/MurF, N-terminal domain"/>
    <property type="match status" value="1"/>
</dbReference>
<dbReference type="Gene3D" id="2.160.10.10">
    <property type="entry name" value="Hexapeptide repeat proteins"/>
    <property type="match status" value="1"/>
</dbReference>
<dbReference type="PANTHER" id="PTHR43378">
    <property type="entry name" value="UDP-3-O-ACYLGLUCOSAMINE N-ACYLTRANSFERASE"/>
    <property type="match status" value="1"/>
</dbReference>
<comment type="caution">
    <text evidence="10">The sequence shown here is derived from an EMBL/GenBank/DDBJ whole genome shotgun (WGS) entry which is preliminary data.</text>
</comment>
<dbReference type="GO" id="GO:0009245">
    <property type="term" value="P:lipid A biosynthetic process"/>
    <property type="evidence" value="ECO:0007669"/>
    <property type="project" value="UniProtKB-UniRule"/>
</dbReference>
<reference evidence="10 11" key="1">
    <citation type="submission" date="2021-01" db="EMBL/GenBank/DDBJ databases">
        <title>Piscinibacter sp. Jin2 Genome sequencing and assembly.</title>
        <authorList>
            <person name="Kim I."/>
        </authorList>
    </citation>
    <scope>NUCLEOTIDE SEQUENCE [LARGE SCALE GENOMIC DNA]</scope>
    <source>
        <strain evidence="10 11">Jin2</strain>
    </source>
</reference>
<keyword evidence="3 7" id="KW-0808">Transferase</keyword>
<dbReference type="InterPro" id="IPR011004">
    <property type="entry name" value="Trimer_LpxA-like_sf"/>
</dbReference>
<evidence type="ECO:0000256" key="7">
    <source>
        <dbReference type="HAMAP-Rule" id="MF_00523"/>
    </source>
</evidence>
<keyword evidence="6 7" id="KW-0012">Acyltransferase</keyword>
<feature type="region of interest" description="Disordered" evidence="8">
    <location>
        <begin position="360"/>
        <end position="386"/>
    </location>
</feature>
<name>A0A9X1BQF6_9BURK</name>
<dbReference type="InterPro" id="IPR007691">
    <property type="entry name" value="LpxD"/>
</dbReference>
<accession>A0A9X1BQF6</accession>
<comment type="function">
    <text evidence="7">Catalyzes the N-acylation of UDP-3-O-acylglucosamine using 3-hydroxyacyl-ACP as the acyl donor. Is involved in the biosynthesis of lipid A, a phosphorylated glycolipid that anchors the lipopolysaccharide to the outer membrane of the cell.</text>
</comment>
<evidence type="ECO:0000256" key="4">
    <source>
        <dbReference type="ARBA" id="ARBA00022737"/>
    </source>
</evidence>
<dbReference type="EMBL" id="JAERRA010000001">
    <property type="protein sequence ID" value="MBL0719656.1"/>
    <property type="molecule type" value="Genomic_DNA"/>
</dbReference>
<dbReference type="HAMAP" id="MF_00523">
    <property type="entry name" value="LpxD"/>
    <property type="match status" value="1"/>
</dbReference>
<dbReference type="NCBIfam" id="NF002060">
    <property type="entry name" value="PRK00892.1"/>
    <property type="match status" value="1"/>
</dbReference>
<dbReference type="NCBIfam" id="TIGR01853">
    <property type="entry name" value="lipid_A_lpxD"/>
    <property type="match status" value="1"/>
</dbReference>
<comment type="catalytic activity">
    <reaction evidence="7">
        <text>a UDP-3-O-[(3R)-3-hydroxyacyl]-alpha-D-glucosamine + a (3R)-hydroxyacyl-[ACP] = a UDP-2-N,3-O-bis[(3R)-3-hydroxyacyl]-alpha-D-glucosamine + holo-[ACP] + H(+)</text>
        <dbReference type="Rhea" id="RHEA:53836"/>
        <dbReference type="Rhea" id="RHEA-COMP:9685"/>
        <dbReference type="Rhea" id="RHEA-COMP:9945"/>
        <dbReference type="ChEBI" id="CHEBI:15378"/>
        <dbReference type="ChEBI" id="CHEBI:64479"/>
        <dbReference type="ChEBI" id="CHEBI:78827"/>
        <dbReference type="ChEBI" id="CHEBI:137740"/>
        <dbReference type="ChEBI" id="CHEBI:137748"/>
        <dbReference type="EC" id="2.3.1.191"/>
    </reaction>
</comment>